<evidence type="ECO:0000256" key="5">
    <source>
        <dbReference type="ARBA" id="ARBA00022643"/>
    </source>
</evidence>
<dbReference type="Proteomes" id="UP000192674">
    <property type="component" value="Unassembled WGS sequence"/>
</dbReference>
<dbReference type="AlphaFoldDB" id="A0A1W2FY29"/>
<dbReference type="EMBL" id="FWXV01000016">
    <property type="protein sequence ID" value="SMD26642.1"/>
    <property type="molecule type" value="Genomic_DNA"/>
</dbReference>
<dbReference type="InterPro" id="IPR013785">
    <property type="entry name" value="Aldolase_TIM"/>
</dbReference>
<dbReference type="OrthoDB" id="9778912at2"/>
<evidence type="ECO:0000256" key="9">
    <source>
        <dbReference type="ARBA" id="ARBA00049401"/>
    </source>
</evidence>
<evidence type="ECO:0000256" key="8">
    <source>
        <dbReference type="ARBA" id="ARBA00031155"/>
    </source>
</evidence>
<dbReference type="PANTHER" id="PTHR42747:SF3">
    <property type="entry name" value="NITRONATE MONOOXYGENASE-RELATED"/>
    <property type="match status" value="1"/>
</dbReference>
<comment type="similarity">
    <text evidence="2">Belongs to the nitronate monooxygenase family. NMO class I subfamily.</text>
</comment>
<keyword evidence="6" id="KW-0560">Oxidoreductase</keyword>
<evidence type="ECO:0000256" key="6">
    <source>
        <dbReference type="ARBA" id="ARBA00023002"/>
    </source>
</evidence>
<evidence type="ECO:0000256" key="7">
    <source>
        <dbReference type="ARBA" id="ARBA00023033"/>
    </source>
</evidence>
<evidence type="ECO:0000313" key="11">
    <source>
        <dbReference type="Proteomes" id="UP000192674"/>
    </source>
</evidence>
<keyword evidence="11" id="KW-1185">Reference proteome</keyword>
<dbReference type="Gene3D" id="3.20.20.70">
    <property type="entry name" value="Aldolase class I"/>
    <property type="match status" value="1"/>
</dbReference>
<gene>
    <name evidence="10" type="ORF">SAMN05661093_10226</name>
</gene>
<protein>
    <recommendedName>
        <fullName evidence="8">Propionate 3-nitronate monooxygenase</fullName>
    </recommendedName>
</protein>
<dbReference type="GO" id="GO:0009636">
    <property type="term" value="P:response to toxic substance"/>
    <property type="evidence" value="ECO:0007669"/>
    <property type="project" value="UniProtKB-KW"/>
</dbReference>
<accession>A0A1W2FY29</accession>
<sequence>MFPKLIVAPMAGGPSTPELVAGAANAGAYGFLAAGYLTPEAVAGQIALTKELTVEPFGVNVFVPGEESTADLSEYQQILELVYGTEPGDPAWTDDHYPAKIDVLVDNPVDTVSFTFGVPSADDVAELRGVGSKIVITVTSPDEARRAAEIGPDALCVQGFEAGAHRGIFVDDGSPSGAPAYGLLAALRMVSATVDLPLIAAGGLVHGADVAAVLTAGAVAAQLGTAFLQCPEAGTQPLHREALHGTRETAFTRAFSGRPARALVNRFVEANSALAPAAYPQVNSMTKPIRAAAAKEGDPEAMSLYAGQTYAYAPQGTVAEVVALLDTQMRAAIRSVATALDPASQK</sequence>
<organism evidence="10 11">
    <name type="scientific">Kibdelosporangium aridum</name>
    <dbReference type="NCBI Taxonomy" id="2030"/>
    <lineage>
        <taxon>Bacteria</taxon>
        <taxon>Bacillati</taxon>
        <taxon>Actinomycetota</taxon>
        <taxon>Actinomycetes</taxon>
        <taxon>Pseudonocardiales</taxon>
        <taxon>Pseudonocardiaceae</taxon>
        <taxon>Kibdelosporangium</taxon>
    </lineage>
</organism>
<proteinExistence type="inferred from homology"/>
<keyword evidence="7 10" id="KW-0503">Monooxygenase</keyword>
<dbReference type="Pfam" id="PF03060">
    <property type="entry name" value="NMO"/>
    <property type="match status" value="1"/>
</dbReference>
<dbReference type="RefSeq" id="WP_033382688.1">
    <property type="nucleotide sequence ID" value="NZ_FWXV01000016.1"/>
</dbReference>
<evidence type="ECO:0000256" key="2">
    <source>
        <dbReference type="ARBA" id="ARBA00009881"/>
    </source>
</evidence>
<comment type="catalytic activity">
    <reaction evidence="9">
        <text>3 propionate 3-nitronate + 3 O2 + H2O = 3 3-oxopropanoate + 2 nitrate + nitrite + H2O2 + 3 H(+)</text>
        <dbReference type="Rhea" id="RHEA:57332"/>
        <dbReference type="ChEBI" id="CHEBI:15377"/>
        <dbReference type="ChEBI" id="CHEBI:15378"/>
        <dbReference type="ChEBI" id="CHEBI:15379"/>
        <dbReference type="ChEBI" id="CHEBI:16240"/>
        <dbReference type="ChEBI" id="CHEBI:16301"/>
        <dbReference type="ChEBI" id="CHEBI:17632"/>
        <dbReference type="ChEBI" id="CHEBI:33190"/>
        <dbReference type="ChEBI" id="CHEBI:136067"/>
    </reaction>
</comment>
<dbReference type="GO" id="GO:0018580">
    <property type="term" value="F:nitronate monooxygenase activity"/>
    <property type="evidence" value="ECO:0007669"/>
    <property type="project" value="InterPro"/>
</dbReference>
<keyword evidence="3" id="KW-0216">Detoxification</keyword>
<dbReference type="SUPFAM" id="SSF51412">
    <property type="entry name" value="Inosine monophosphate dehydrogenase (IMPDH)"/>
    <property type="match status" value="1"/>
</dbReference>
<evidence type="ECO:0000256" key="3">
    <source>
        <dbReference type="ARBA" id="ARBA00022575"/>
    </source>
</evidence>
<dbReference type="PANTHER" id="PTHR42747">
    <property type="entry name" value="NITRONATE MONOOXYGENASE-RELATED"/>
    <property type="match status" value="1"/>
</dbReference>
<reference evidence="10 11" key="1">
    <citation type="submission" date="2017-04" db="EMBL/GenBank/DDBJ databases">
        <authorList>
            <person name="Afonso C.L."/>
            <person name="Miller P.J."/>
            <person name="Scott M.A."/>
            <person name="Spackman E."/>
            <person name="Goraichik I."/>
            <person name="Dimitrov K.M."/>
            <person name="Suarez D.L."/>
            <person name="Swayne D.E."/>
        </authorList>
    </citation>
    <scope>NUCLEOTIDE SEQUENCE [LARGE SCALE GENOMIC DNA]</scope>
    <source>
        <strain evidence="10 11">DSM 43828</strain>
    </source>
</reference>
<dbReference type="CDD" id="cd04730">
    <property type="entry name" value="NPD_like"/>
    <property type="match status" value="1"/>
</dbReference>
<dbReference type="InterPro" id="IPR004136">
    <property type="entry name" value="NMO"/>
</dbReference>
<name>A0A1W2FY29_KIBAR</name>
<keyword evidence="5" id="KW-0288">FMN</keyword>
<evidence type="ECO:0000256" key="1">
    <source>
        <dbReference type="ARBA" id="ARBA00001917"/>
    </source>
</evidence>
<evidence type="ECO:0000313" key="10">
    <source>
        <dbReference type="EMBL" id="SMD26642.1"/>
    </source>
</evidence>
<keyword evidence="4" id="KW-0285">Flavoprotein</keyword>
<evidence type="ECO:0000256" key="4">
    <source>
        <dbReference type="ARBA" id="ARBA00022630"/>
    </source>
</evidence>
<comment type="cofactor">
    <cofactor evidence="1">
        <name>FMN</name>
        <dbReference type="ChEBI" id="CHEBI:58210"/>
    </cofactor>
</comment>